<dbReference type="Gene3D" id="3.50.50.60">
    <property type="entry name" value="FAD/NAD(P)-binding domain"/>
    <property type="match status" value="1"/>
</dbReference>
<sequence length="142" mass="16234">MIERRVQPRKVPSCIAVAAPWAMWFVIERTASLAAGEDIRAQDPAYWFSWRRNRRNSPAIAVARVGVNVTVLEATAELDEMGAGIKTTRNIGRLLLALGIDQIIGYNRVQFEELNLCRKDGTKVDWVQNWLEVYMSGQRWDE</sequence>
<name>A0A8E2EB60_9PEZI</name>
<dbReference type="InterPro" id="IPR036188">
    <property type="entry name" value="FAD/NAD-bd_sf"/>
</dbReference>
<dbReference type="EMBL" id="KV744946">
    <property type="protein sequence ID" value="OCK80767.1"/>
    <property type="molecule type" value="Genomic_DNA"/>
</dbReference>
<evidence type="ECO:0000313" key="1">
    <source>
        <dbReference type="EMBL" id="OCK80767.1"/>
    </source>
</evidence>
<evidence type="ECO:0000313" key="2">
    <source>
        <dbReference type="Proteomes" id="UP000250266"/>
    </source>
</evidence>
<gene>
    <name evidence="1" type="ORF">K432DRAFT_404412</name>
</gene>
<dbReference type="OrthoDB" id="420606at2759"/>
<protein>
    <submittedName>
        <fullName evidence="1">Uncharacterized protein</fullName>
    </submittedName>
</protein>
<organism evidence="1 2">
    <name type="scientific">Lepidopterella palustris CBS 459.81</name>
    <dbReference type="NCBI Taxonomy" id="1314670"/>
    <lineage>
        <taxon>Eukaryota</taxon>
        <taxon>Fungi</taxon>
        <taxon>Dikarya</taxon>
        <taxon>Ascomycota</taxon>
        <taxon>Pezizomycotina</taxon>
        <taxon>Dothideomycetes</taxon>
        <taxon>Pleosporomycetidae</taxon>
        <taxon>Mytilinidiales</taxon>
        <taxon>Argynnaceae</taxon>
        <taxon>Lepidopterella</taxon>
    </lineage>
</organism>
<dbReference type="Proteomes" id="UP000250266">
    <property type="component" value="Unassembled WGS sequence"/>
</dbReference>
<reference evidence="1 2" key="1">
    <citation type="journal article" date="2016" name="Nat. Commun.">
        <title>Ectomycorrhizal ecology is imprinted in the genome of the dominant symbiotic fungus Cenococcum geophilum.</title>
        <authorList>
            <consortium name="DOE Joint Genome Institute"/>
            <person name="Peter M."/>
            <person name="Kohler A."/>
            <person name="Ohm R.A."/>
            <person name="Kuo A."/>
            <person name="Krutzmann J."/>
            <person name="Morin E."/>
            <person name="Arend M."/>
            <person name="Barry K.W."/>
            <person name="Binder M."/>
            <person name="Choi C."/>
            <person name="Clum A."/>
            <person name="Copeland A."/>
            <person name="Grisel N."/>
            <person name="Haridas S."/>
            <person name="Kipfer T."/>
            <person name="LaButti K."/>
            <person name="Lindquist E."/>
            <person name="Lipzen A."/>
            <person name="Maire R."/>
            <person name="Meier B."/>
            <person name="Mihaltcheva S."/>
            <person name="Molinier V."/>
            <person name="Murat C."/>
            <person name="Poggeler S."/>
            <person name="Quandt C.A."/>
            <person name="Sperisen C."/>
            <person name="Tritt A."/>
            <person name="Tisserant E."/>
            <person name="Crous P.W."/>
            <person name="Henrissat B."/>
            <person name="Nehls U."/>
            <person name="Egli S."/>
            <person name="Spatafora J.W."/>
            <person name="Grigoriev I.V."/>
            <person name="Martin F.M."/>
        </authorList>
    </citation>
    <scope>NUCLEOTIDE SEQUENCE [LARGE SCALE GENOMIC DNA]</scope>
    <source>
        <strain evidence="1 2">CBS 459.81</strain>
    </source>
</reference>
<proteinExistence type="predicted"/>
<accession>A0A8E2EB60</accession>
<keyword evidence="2" id="KW-1185">Reference proteome</keyword>
<dbReference type="AlphaFoldDB" id="A0A8E2EB60"/>
<dbReference type="Gene3D" id="3.30.9.30">
    <property type="match status" value="1"/>
</dbReference>